<name>A0A0C3D4P8_9AGAM</name>
<dbReference type="EMBL" id="KN822128">
    <property type="protein sequence ID" value="KIM55765.1"/>
    <property type="molecule type" value="Genomic_DNA"/>
</dbReference>
<evidence type="ECO:0000313" key="2">
    <source>
        <dbReference type="Proteomes" id="UP000053989"/>
    </source>
</evidence>
<gene>
    <name evidence="1" type="ORF">SCLCIDRAFT_288143</name>
</gene>
<reference evidence="2" key="2">
    <citation type="submission" date="2015-01" db="EMBL/GenBank/DDBJ databases">
        <title>Evolutionary Origins and Diversification of the Mycorrhizal Mutualists.</title>
        <authorList>
            <consortium name="DOE Joint Genome Institute"/>
            <consortium name="Mycorrhizal Genomics Consortium"/>
            <person name="Kohler A."/>
            <person name="Kuo A."/>
            <person name="Nagy L.G."/>
            <person name="Floudas D."/>
            <person name="Copeland A."/>
            <person name="Barry K.W."/>
            <person name="Cichocki N."/>
            <person name="Veneault-Fourrey C."/>
            <person name="LaButti K."/>
            <person name="Lindquist E.A."/>
            <person name="Lipzen A."/>
            <person name="Lundell T."/>
            <person name="Morin E."/>
            <person name="Murat C."/>
            <person name="Riley R."/>
            <person name="Ohm R."/>
            <person name="Sun H."/>
            <person name="Tunlid A."/>
            <person name="Henrissat B."/>
            <person name="Grigoriev I.V."/>
            <person name="Hibbett D.S."/>
            <person name="Martin F."/>
        </authorList>
    </citation>
    <scope>NUCLEOTIDE SEQUENCE [LARGE SCALE GENOMIC DNA]</scope>
    <source>
        <strain evidence="2">Foug A</strain>
    </source>
</reference>
<dbReference type="InParanoid" id="A0A0C3D4P8"/>
<sequence>MMALHPATNHTLFHCLATYQQDGVWIRSPFIDRSFVSRTDWFAIRRGARFPLFPTPLPMLHQQSTLQAVPQDLAILSCSRRLCNDPDQTTQYHTRTEKVSEHNKSAMHSSWSASMGMSCLFCFPQTINRMKYSRNDRFCPNHQVAHQPHHASPQICIGPSCI</sequence>
<dbReference type="AlphaFoldDB" id="A0A0C3D4P8"/>
<dbReference type="Proteomes" id="UP000053989">
    <property type="component" value="Unassembled WGS sequence"/>
</dbReference>
<evidence type="ECO:0000313" key="1">
    <source>
        <dbReference type="EMBL" id="KIM55765.1"/>
    </source>
</evidence>
<reference evidence="1 2" key="1">
    <citation type="submission" date="2014-04" db="EMBL/GenBank/DDBJ databases">
        <authorList>
            <consortium name="DOE Joint Genome Institute"/>
            <person name="Kuo A."/>
            <person name="Kohler A."/>
            <person name="Nagy L.G."/>
            <person name="Floudas D."/>
            <person name="Copeland A."/>
            <person name="Barry K.W."/>
            <person name="Cichocki N."/>
            <person name="Veneault-Fourrey C."/>
            <person name="LaButti K."/>
            <person name="Lindquist E.A."/>
            <person name="Lipzen A."/>
            <person name="Lundell T."/>
            <person name="Morin E."/>
            <person name="Murat C."/>
            <person name="Sun H."/>
            <person name="Tunlid A."/>
            <person name="Henrissat B."/>
            <person name="Grigoriev I.V."/>
            <person name="Hibbett D.S."/>
            <person name="Martin F."/>
            <person name="Nordberg H.P."/>
            <person name="Cantor M.N."/>
            <person name="Hua S.X."/>
        </authorList>
    </citation>
    <scope>NUCLEOTIDE SEQUENCE [LARGE SCALE GENOMIC DNA]</scope>
    <source>
        <strain evidence="1 2">Foug A</strain>
    </source>
</reference>
<protein>
    <submittedName>
        <fullName evidence="1">Uncharacterized protein</fullName>
    </submittedName>
</protein>
<accession>A0A0C3D4P8</accession>
<keyword evidence="2" id="KW-1185">Reference proteome</keyword>
<dbReference type="HOGENOM" id="CLU_1636381_0_0_1"/>
<proteinExistence type="predicted"/>
<organism evidence="1 2">
    <name type="scientific">Scleroderma citrinum Foug A</name>
    <dbReference type="NCBI Taxonomy" id="1036808"/>
    <lineage>
        <taxon>Eukaryota</taxon>
        <taxon>Fungi</taxon>
        <taxon>Dikarya</taxon>
        <taxon>Basidiomycota</taxon>
        <taxon>Agaricomycotina</taxon>
        <taxon>Agaricomycetes</taxon>
        <taxon>Agaricomycetidae</taxon>
        <taxon>Boletales</taxon>
        <taxon>Sclerodermatineae</taxon>
        <taxon>Sclerodermataceae</taxon>
        <taxon>Scleroderma</taxon>
    </lineage>
</organism>